<reference evidence="1 2" key="1">
    <citation type="submission" date="2018-02" db="EMBL/GenBank/DDBJ databases">
        <title>Discovery of a pederin family compound in a non-symbiotic bloom-forming cyanobacterium.</title>
        <authorList>
            <person name="Kust A."/>
            <person name="Mares J."/>
            <person name="Jokela J."/>
            <person name="Urajova P."/>
            <person name="Hajek J."/>
            <person name="Saurav K."/>
            <person name="Voracova K."/>
            <person name="Fewer D.P."/>
            <person name="Haapaniemi E."/>
            <person name="Permi P."/>
            <person name="Rehakova K."/>
            <person name="Sivonen K."/>
            <person name="Hrouzek P."/>
        </authorList>
    </citation>
    <scope>NUCLEOTIDE SEQUENCE [LARGE SCALE GENOMIC DNA]</scope>
    <source>
        <strain evidence="1 2">CHARLIE-1</strain>
    </source>
</reference>
<evidence type="ECO:0000313" key="2">
    <source>
        <dbReference type="Proteomes" id="UP000239589"/>
    </source>
</evidence>
<protein>
    <recommendedName>
        <fullName evidence="3">DNA-directed DNA polymerase family A palm domain-containing protein</fullName>
    </recommendedName>
</protein>
<name>A0A2S6CRW5_9CYAN</name>
<keyword evidence="2" id="KW-1185">Reference proteome</keyword>
<dbReference type="AlphaFoldDB" id="A0A2S6CRW5"/>
<sequence>MPKNNKIFNAQSSSGAYISDHLKVIKSQLDFIDEKLDLIEIEEVNEKTGKKKSVKLIEKEIEDNRKLYCHLIVSTIASLKKKKGEWIPISALFIRENIPKSSWIKFVDKGLLEVSTYSHAQGLSREFKIPEFIFDEFFERGFLELEQLVKVKRYNAFTGRASNVALGHQKFDENGNEEPELITSALDLIKEGYFNLAAVNSHIKDLNAARLSLKAEYDRIAADEISTEEAKKLALKRYKSAKCRLINDHHSIGSITGQNPKEIAPGIYVYKPAYKVQPAGRVSQMKGGLQSASRRAKAAAYKGIKNLKNYDLKASQINGLIQQFELANLDTTWLVQYRDNPNAKKEYAAKVGISVDCWKTCLCALLFGAYTTSPSKVKSKLDALLEEGGKPLNSILDTLEDEADGDLELLVNYQTKFLECVKPLKVQLDIWHDWLLNKWVPAVAYAGKSGKKYIKNPTGKELCIDDLQAKYKVWKVKSKVAAFVMQGQEAAFIHALTNQSVNYDYKVIANEHDGLICIGTIPDEAVRKAAEMSGLKTPTLEEKPFDLTEIEELMEEDDGTEYDWEESISD</sequence>
<evidence type="ECO:0008006" key="3">
    <source>
        <dbReference type="Google" id="ProtNLM"/>
    </source>
</evidence>
<dbReference type="OrthoDB" id="496024at2"/>
<evidence type="ECO:0000313" key="1">
    <source>
        <dbReference type="EMBL" id="PPJ62360.1"/>
    </source>
</evidence>
<dbReference type="Proteomes" id="UP000239589">
    <property type="component" value="Unassembled WGS sequence"/>
</dbReference>
<dbReference type="EMBL" id="PGEM01000126">
    <property type="protein sequence ID" value="PPJ62360.1"/>
    <property type="molecule type" value="Genomic_DNA"/>
</dbReference>
<proteinExistence type="predicted"/>
<dbReference type="RefSeq" id="WP_104388788.1">
    <property type="nucleotide sequence ID" value="NZ_PGEM01000126.1"/>
</dbReference>
<accession>A0A2S6CRW5</accession>
<organism evidence="1 2">
    <name type="scientific">Cuspidothrix issatschenkoi CHARLIE-1</name>
    <dbReference type="NCBI Taxonomy" id="2052836"/>
    <lineage>
        <taxon>Bacteria</taxon>
        <taxon>Bacillati</taxon>
        <taxon>Cyanobacteriota</taxon>
        <taxon>Cyanophyceae</taxon>
        <taxon>Nostocales</taxon>
        <taxon>Aphanizomenonaceae</taxon>
        <taxon>Cuspidothrix</taxon>
    </lineage>
</organism>
<gene>
    <name evidence="1" type="ORF">CUN59_16085</name>
</gene>
<comment type="caution">
    <text evidence="1">The sequence shown here is derived from an EMBL/GenBank/DDBJ whole genome shotgun (WGS) entry which is preliminary data.</text>
</comment>